<evidence type="ECO:0008006" key="4">
    <source>
        <dbReference type="Google" id="ProtNLM"/>
    </source>
</evidence>
<feature type="chain" id="PRO_5001779828" description="Carbohydrate kinase PfkB domain-containing protein" evidence="1">
    <location>
        <begin position="18"/>
        <end position="232"/>
    </location>
</feature>
<keyword evidence="1" id="KW-0732">Signal</keyword>
<dbReference type="InterPro" id="IPR029056">
    <property type="entry name" value="Ribokinase-like"/>
</dbReference>
<sequence>MKHLILVGACYLDTVLSVPWYPEEDSKLRATSIRTRRGGNCPNALEVIQQLLLPEDDVKTYLVATLPSKTSPATSSIITSFGDETSVSFQHCLYRQKHTEAASCYIIRSLESGSRTIVNHNDLPEMTTSEFEYIARSFSPDQQTWWHFEGRVPETTLHHISTLRQLLPDSKISVEIEKPGRDGLTDLASAADVVFYSRTWAEVQSCPRPGSNTHEADVLHRRAAVTHPPKIA</sequence>
<dbReference type="InParanoid" id="A0A084QUB1"/>
<dbReference type="Proteomes" id="UP000028524">
    <property type="component" value="Unassembled WGS sequence"/>
</dbReference>
<reference evidence="2 3" key="1">
    <citation type="journal article" date="2014" name="BMC Genomics">
        <title>Comparative genome sequencing reveals chemotype-specific gene clusters in the toxigenic black mold Stachybotrys.</title>
        <authorList>
            <person name="Semeiks J."/>
            <person name="Borek D."/>
            <person name="Otwinowski Z."/>
            <person name="Grishin N.V."/>
        </authorList>
    </citation>
    <scope>NUCLEOTIDE SEQUENCE [LARGE SCALE GENOMIC DNA]</scope>
    <source>
        <strain evidence="2 3">IBT 40285</strain>
    </source>
</reference>
<name>A0A084QUB1_STAC4</name>
<dbReference type="STRING" id="1283841.A0A084QUB1"/>
<dbReference type="SUPFAM" id="SSF53613">
    <property type="entry name" value="Ribokinase-like"/>
    <property type="match status" value="1"/>
</dbReference>
<proteinExistence type="predicted"/>
<feature type="signal peptide" evidence="1">
    <location>
        <begin position="1"/>
        <end position="17"/>
    </location>
</feature>
<dbReference type="EMBL" id="KL660186">
    <property type="protein sequence ID" value="KFA67546.1"/>
    <property type="molecule type" value="Genomic_DNA"/>
</dbReference>
<evidence type="ECO:0000313" key="3">
    <source>
        <dbReference type="Proteomes" id="UP000028524"/>
    </source>
</evidence>
<dbReference type="Gene3D" id="3.40.1190.20">
    <property type="match status" value="1"/>
</dbReference>
<dbReference type="OrthoDB" id="204058at2759"/>
<organism evidence="2 3">
    <name type="scientific">Stachybotrys chlorohalonatus (strain IBT 40285)</name>
    <dbReference type="NCBI Taxonomy" id="1283841"/>
    <lineage>
        <taxon>Eukaryota</taxon>
        <taxon>Fungi</taxon>
        <taxon>Dikarya</taxon>
        <taxon>Ascomycota</taxon>
        <taxon>Pezizomycotina</taxon>
        <taxon>Sordariomycetes</taxon>
        <taxon>Hypocreomycetidae</taxon>
        <taxon>Hypocreales</taxon>
        <taxon>Stachybotryaceae</taxon>
        <taxon>Stachybotrys</taxon>
    </lineage>
</organism>
<dbReference type="PANTHER" id="PTHR42774">
    <property type="entry name" value="PHOSPHOTRANSFERASE SYSTEM TRANSPORT PROTEIN"/>
    <property type="match status" value="1"/>
</dbReference>
<protein>
    <recommendedName>
        <fullName evidence="4">Carbohydrate kinase PfkB domain-containing protein</fullName>
    </recommendedName>
</protein>
<dbReference type="OMA" id="FEYIARS"/>
<evidence type="ECO:0000256" key="1">
    <source>
        <dbReference type="SAM" id="SignalP"/>
    </source>
</evidence>
<evidence type="ECO:0000313" key="2">
    <source>
        <dbReference type="EMBL" id="KFA67546.1"/>
    </source>
</evidence>
<gene>
    <name evidence="2" type="ORF">S40285_04250</name>
</gene>
<dbReference type="PANTHER" id="PTHR42774:SF3">
    <property type="entry name" value="KETOHEXOKINASE"/>
    <property type="match status" value="1"/>
</dbReference>
<dbReference type="HOGENOM" id="CLU_027634_3_1_1"/>
<dbReference type="AlphaFoldDB" id="A0A084QUB1"/>
<dbReference type="InterPro" id="IPR052562">
    <property type="entry name" value="Ketohexokinase-related"/>
</dbReference>
<accession>A0A084QUB1</accession>
<keyword evidence="3" id="KW-1185">Reference proteome</keyword>